<dbReference type="EMBL" id="JAPJZH010000001">
    <property type="protein sequence ID" value="MDA4844011.1"/>
    <property type="molecule type" value="Genomic_DNA"/>
</dbReference>
<keyword evidence="2" id="KW-1185">Reference proteome</keyword>
<organism evidence="1 2">
    <name type="scientific">Hoeflea poritis</name>
    <dbReference type="NCBI Taxonomy" id="2993659"/>
    <lineage>
        <taxon>Bacteria</taxon>
        <taxon>Pseudomonadati</taxon>
        <taxon>Pseudomonadota</taxon>
        <taxon>Alphaproteobacteria</taxon>
        <taxon>Hyphomicrobiales</taxon>
        <taxon>Rhizobiaceae</taxon>
        <taxon>Hoeflea</taxon>
    </lineage>
</organism>
<dbReference type="Proteomes" id="UP001148313">
    <property type="component" value="Unassembled WGS sequence"/>
</dbReference>
<protein>
    <submittedName>
        <fullName evidence="1">Uncharacterized protein</fullName>
    </submittedName>
</protein>
<sequence length="99" mass="10355">MRRNRAQAVAEGIAMSHSAADFSPIIRDAIIQAAVEAGGGDMVAYLKKQAETHPSAFLTLLGKVLPMQLTGGKGQPVNLEFSVRFVAADSANGSDAIDN</sequence>
<dbReference type="RefSeq" id="WP_271087531.1">
    <property type="nucleotide sequence ID" value="NZ_JAPJZH010000001.1"/>
</dbReference>
<proteinExistence type="predicted"/>
<reference evidence="1" key="1">
    <citation type="submission" date="2022-11" db="EMBL/GenBank/DDBJ databases">
        <title>Hoeflea poritis sp. nov., isolated from scleractinian coral Porites lutea.</title>
        <authorList>
            <person name="Zhang G."/>
            <person name="Wei Q."/>
            <person name="Cai L."/>
        </authorList>
    </citation>
    <scope>NUCLEOTIDE SEQUENCE</scope>
    <source>
        <strain evidence="1">E7-10</strain>
    </source>
</reference>
<name>A0ABT4VH49_9HYPH</name>
<comment type="caution">
    <text evidence="1">The sequence shown here is derived from an EMBL/GenBank/DDBJ whole genome shotgun (WGS) entry which is preliminary data.</text>
</comment>
<evidence type="ECO:0000313" key="2">
    <source>
        <dbReference type="Proteomes" id="UP001148313"/>
    </source>
</evidence>
<gene>
    <name evidence="1" type="ORF">OOZ53_01560</name>
</gene>
<accession>A0ABT4VH49</accession>
<evidence type="ECO:0000313" key="1">
    <source>
        <dbReference type="EMBL" id="MDA4844011.1"/>
    </source>
</evidence>